<evidence type="ECO:0000313" key="2">
    <source>
        <dbReference type="Proteomes" id="UP000777774"/>
    </source>
</evidence>
<dbReference type="EMBL" id="JAAXOY010000244">
    <property type="protein sequence ID" value="NKY39972.1"/>
    <property type="molecule type" value="Genomic_DNA"/>
</dbReference>
<organism evidence="1 2">
    <name type="scientific">Cellulomonas septica</name>
    <dbReference type="NCBI Taxonomy" id="285080"/>
    <lineage>
        <taxon>Bacteria</taxon>
        <taxon>Bacillati</taxon>
        <taxon>Actinomycetota</taxon>
        <taxon>Actinomycetes</taxon>
        <taxon>Micrococcales</taxon>
        <taxon>Cellulomonadaceae</taxon>
        <taxon>Cellulomonas</taxon>
    </lineage>
</organism>
<proteinExistence type="predicted"/>
<dbReference type="CDD" id="cd04186">
    <property type="entry name" value="GT_2_like_c"/>
    <property type="match status" value="1"/>
</dbReference>
<comment type="caution">
    <text evidence="1">The sequence shown here is derived from an EMBL/GenBank/DDBJ whole genome shotgun (WGS) entry which is preliminary data.</text>
</comment>
<dbReference type="Proteomes" id="UP000777774">
    <property type="component" value="Unassembled WGS sequence"/>
</dbReference>
<gene>
    <name evidence="1" type="ORF">HGA02_10640</name>
</gene>
<evidence type="ECO:0000313" key="1">
    <source>
        <dbReference type="EMBL" id="NKY39972.1"/>
    </source>
</evidence>
<dbReference type="Gene3D" id="3.90.550.10">
    <property type="entry name" value="Spore Coat Polysaccharide Biosynthesis Protein SpsA, Chain A"/>
    <property type="match status" value="1"/>
</dbReference>
<reference evidence="1 2" key="1">
    <citation type="submission" date="2020-04" db="EMBL/GenBank/DDBJ databases">
        <title>MicrobeNet Type strains.</title>
        <authorList>
            <person name="Nicholson A.C."/>
        </authorList>
    </citation>
    <scope>NUCLEOTIDE SEQUENCE [LARGE SCALE GENOMIC DNA]</scope>
    <source>
        <strain evidence="1 2">ATCC BAA-787</strain>
    </source>
</reference>
<accession>A0ABX1K2V9</accession>
<dbReference type="PANTHER" id="PTHR43179">
    <property type="entry name" value="RHAMNOSYLTRANSFERASE WBBL"/>
    <property type="match status" value="1"/>
</dbReference>
<dbReference type="PANTHER" id="PTHR43179:SF7">
    <property type="entry name" value="RHAMNOSYLTRANSFERASE WBBL"/>
    <property type="match status" value="1"/>
</dbReference>
<dbReference type="InterPro" id="IPR029044">
    <property type="entry name" value="Nucleotide-diphossugar_trans"/>
</dbReference>
<dbReference type="RefSeq" id="WP_168678984.1">
    <property type="nucleotide sequence ID" value="NZ_JAAXOY010000244.1"/>
</dbReference>
<keyword evidence="2" id="KW-1185">Reference proteome</keyword>
<protein>
    <submittedName>
        <fullName evidence="1">Glycosyltransferase family 2 protein</fullName>
    </submittedName>
</protein>
<name>A0ABX1K2V9_9CELL</name>
<dbReference type="SUPFAM" id="SSF53448">
    <property type="entry name" value="Nucleotide-diphospho-sugar transferases"/>
    <property type="match status" value="1"/>
</dbReference>
<sequence>MPADVDVVVVTHDSGRHLPALAGSLAAAGDRVASVTVVDNRSSDGSADLALTLPFPGELTVLDAGANLGFGRAVNLAAAAPSTRAPYLLVLNPDAAVPPRALDRLVGTLEDDPGLACVGADLRRPDGSPVSSARAFPGLWDVARGRVHDVVHDGGLADADWVCGALMVWRRSVFEELGGFDEAFFLYYEDTDLCRRARAAGWRLAIDGRVLATHDQGHGRVTPRALRRVNRRSRRVYARRWLGLPGLGAAFVADGRETAAHLLRRGRR</sequence>
<dbReference type="Pfam" id="PF13641">
    <property type="entry name" value="Glyco_tranf_2_3"/>
    <property type="match status" value="1"/>
</dbReference>